<feature type="transmembrane region" description="Helical" evidence="1">
    <location>
        <begin position="73"/>
        <end position="91"/>
    </location>
</feature>
<accession>A0AAV3SZ30</accession>
<evidence type="ECO:0000313" key="2">
    <source>
        <dbReference type="EMBL" id="GAA0644853.1"/>
    </source>
</evidence>
<dbReference type="RefSeq" id="WP_227261922.1">
    <property type="nucleotide sequence ID" value="NZ_BAAADU010000002.1"/>
</dbReference>
<gene>
    <name evidence="2" type="ORF">GCM10009019_03600</name>
</gene>
<proteinExistence type="predicted"/>
<organism evidence="2 3">
    <name type="scientific">Salarchaeum japonicum</name>
    <dbReference type="NCBI Taxonomy" id="555573"/>
    <lineage>
        <taxon>Archaea</taxon>
        <taxon>Methanobacteriati</taxon>
        <taxon>Methanobacteriota</taxon>
        <taxon>Stenosarchaea group</taxon>
        <taxon>Halobacteria</taxon>
        <taxon>Halobacteriales</taxon>
        <taxon>Halobacteriaceae</taxon>
    </lineage>
</organism>
<keyword evidence="1" id="KW-0812">Transmembrane</keyword>
<dbReference type="Proteomes" id="UP001500194">
    <property type="component" value="Unassembled WGS sequence"/>
</dbReference>
<dbReference type="EMBL" id="BAAADU010000002">
    <property type="protein sequence ID" value="GAA0644853.1"/>
    <property type="molecule type" value="Genomic_DNA"/>
</dbReference>
<name>A0AAV3SZ30_9EURY</name>
<keyword evidence="3" id="KW-1185">Reference proteome</keyword>
<dbReference type="AlphaFoldDB" id="A0AAV3SZ30"/>
<sequence>MTTLAALAAFAGVGLLGTNSIPHFVQGVTGTRHMTPAGPDSSPVVNVLWGSANFAAAGVLCWQYRDAINATTLAIAFATGVALALALAAYWSE</sequence>
<evidence type="ECO:0000313" key="3">
    <source>
        <dbReference type="Proteomes" id="UP001500194"/>
    </source>
</evidence>
<keyword evidence="1" id="KW-0472">Membrane</keyword>
<feature type="transmembrane region" description="Helical" evidence="1">
    <location>
        <begin position="43"/>
        <end position="61"/>
    </location>
</feature>
<evidence type="ECO:0000256" key="1">
    <source>
        <dbReference type="SAM" id="Phobius"/>
    </source>
</evidence>
<comment type="caution">
    <text evidence="2">The sequence shown here is derived from an EMBL/GenBank/DDBJ whole genome shotgun (WGS) entry which is preliminary data.</text>
</comment>
<reference evidence="2 3" key="1">
    <citation type="journal article" date="2019" name="Int. J. Syst. Evol. Microbiol.">
        <title>The Global Catalogue of Microorganisms (GCM) 10K type strain sequencing project: providing services to taxonomists for standard genome sequencing and annotation.</title>
        <authorList>
            <consortium name="The Broad Institute Genomics Platform"/>
            <consortium name="The Broad Institute Genome Sequencing Center for Infectious Disease"/>
            <person name="Wu L."/>
            <person name="Ma J."/>
        </authorList>
    </citation>
    <scope>NUCLEOTIDE SEQUENCE [LARGE SCALE GENOMIC DNA]</scope>
    <source>
        <strain evidence="2 3">JCM 16327</strain>
    </source>
</reference>
<dbReference type="GeneID" id="68572526"/>
<protein>
    <submittedName>
        <fullName evidence="2">Uncharacterized protein</fullName>
    </submittedName>
</protein>
<keyword evidence="1" id="KW-1133">Transmembrane helix</keyword>